<evidence type="ECO:0000313" key="3">
    <source>
        <dbReference type="RefSeq" id="XP_065671952.1"/>
    </source>
</evidence>
<dbReference type="InterPro" id="IPR009057">
    <property type="entry name" value="Homeodomain-like_sf"/>
</dbReference>
<reference evidence="3" key="1">
    <citation type="submission" date="2025-08" db="UniProtKB">
        <authorList>
            <consortium name="RefSeq"/>
        </authorList>
    </citation>
    <scope>IDENTIFICATION</scope>
</reference>
<dbReference type="RefSeq" id="XP_065671952.1">
    <property type="nucleotide sequence ID" value="XM_065815880.1"/>
</dbReference>
<protein>
    <submittedName>
        <fullName evidence="3">Uncharacterized protein LOC136089792</fullName>
    </submittedName>
</protein>
<accession>A0ABM4DC24</accession>
<proteinExistence type="predicted"/>
<name>A0ABM4DC24_HYDVU</name>
<dbReference type="InterPro" id="IPR002492">
    <property type="entry name" value="Transposase_Tc1-like"/>
</dbReference>
<dbReference type="GeneID" id="136089792"/>
<dbReference type="SUPFAM" id="SSF46689">
    <property type="entry name" value="Homeodomain-like"/>
    <property type="match status" value="1"/>
</dbReference>
<dbReference type="Proteomes" id="UP001652625">
    <property type="component" value="Chromosome 13"/>
</dbReference>
<evidence type="ECO:0000259" key="1">
    <source>
        <dbReference type="Pfam" id="PF01498"/>
    </source>
</evidence>
<keyword evidence="2" id="KW-1185">Reference proteome</keyword>
<dbReference type="Pfam" id="PF01498">
    <property type="entry name" value="HTH_Tnp_Tc3_2"/>
    <property type="match status" value="1"/>
</dbReference>
<feature type="domain" description="Transposase Tc1-like" evidence="1">
    <location>
        <begin position="70"/>
        <end position="134"/>
    </location>
</feature>
<gene>
    <name evidence="3" type="primary">LOC136089792</name>
</gene>
<organism evidence="2 3">
    <name type="scientific">Hydra vulgaris</name>
    <name type="common">Hydra</name>
    <name type="synonym">Hydra attenuata</name>
    <dbReference type="NCBI Taxonomy" id="6087"/>
    <lineage>
        <taxon>Eukaryota</taxon>
        <taxon>Metazoa</taxon>
        <taxon>Cnidaria</taxon>
        <taxon>Hydrozoa</taxon>
        <taxon>Hydroidolina</taxon>
        <taxon>Anthoathecata</taxon>
        <taxon>Aplanulata</taxon>
        <taxon>Hydridae</taxon>
        <taxon>Hydra</taxon>
    </lineage>
</organism>
<evidence type="ECO:0000313" key="2">
    <source>
        <dbReference type="Proteomes" id="UP001652625"/>
    </source>
</evidence>
<sequence length="149" mass="17717">MGKRRITQGERWQIIAHIKEGTKNNREIARVIGVSEKCVRTTKQNFLYAGGASEKTRPRRPLSTTRKEDSALFRAVRANPRISYKEWTTEFNTTRNTSISQSTVRRILIKYKIGVYSALKKPLLRQYDKQRRLTRERRYWAVEQWKNIM</sequence>